<evidence type="ECO:0000256" key="2">
    <source>
        <dbReference type="ARBA" id="ARBA00022692"/>
    </source>
</evidence>
<keyword evidence="4 5" id="KW-0472">Membrane</keyword>
<evidence type="ECO:0000256" key="3">
    <source>
        <dbReference type="ARBA" id="ARBA00022989"/>
    </source>
</evidence>
<organism evidence="7 8">
    <name type="scientific">Desulfosarcina ovata subsp. sediminis</name>
    <dbReference type="NCBI Taxonomy" id="885957"/>
    <lineage>
        <taxon>Bacteria</taxon>
        <taxon>Pseudomonadati</taxon>
        <taxon>Thermodesulfobacteriota</taxon>
        <taxon>Desulfobacteria</taxon>
        <taxon>Desulfobacterales</taxon>
        <taxon>Desulfosarcinaceae</taxon>
        <taxon>Desulfosarcina</taxon>
    </lineage>
</organism>
<keyword evidence="2 5" id="KW-0812">Transmembrane</keyword>
<feature type="transmembrane region" description="Helical" evidence="5">
    <location>
        <begin position="35"/>
        <end position="54"/>
    </location>
</feature>
<evidence type="ECO:0000259" key="6">
    <source>
        <dbReference type="Pfam" id="PF06803"/>
    </source>
</evidence>
<accession>A0A5K7ZIC9</accession>
<evidence type="ECO:0000256" key="5">
    <source>
        <dbReference type="SAM" id="Phobius"/>
    </source>
</evidence>
<sequence>MATPANMNLIKRLAEDLRLLISLTGDFVKGRYRSVSPLSGMVFILAIAYLLIPTDLISDFIPGLGQLDDAAVFLACLYYLEKDLYRYRAWKETGQRPEPPRD</sequence>
<protein>
    <recommendedName>
        <fullName evidence="6">DUF1232 domain-containing protein</fullName>
    </recommendedName>
</protein>
<dbReference type="GO" id="GO:0012505">
    <property type="term" value="C:endomembrane system"/>
    <property type="evidence" value="ECO:0007669"/>
    <property type="project" value="UniProtKB-SubCell"/>
</dbReference>
<keyword evidence="3 5" id="KW-1133">Transmembrane helix</keyword>
<dbReference type="EMBL" id="AP021876">
    <property type="protein sequence ID" value="BBO80631.1"/>
    <property type="molecule type" value="Genomic_DNA"/>
</dbReference>
<dbReference type="KEGG" id="dov:DSCO28_11970"/>
<dbReference type="Proteomes" id="UP000425960">
    <property type="component" value="Chromosome"/>
</dbReference>
<dbReference type="AlphaFoldDB" id="A0A5K7ZIC9"/>
<comment type="subcellular location">
    <subcellularLocation>
        <location evidence="1">Endomembrane system</location>
        <topology evidence="1">Multi-pass membrane protein</topology>
    </subcellularLocation>
</comment>
<dbReference type="RefSeq" id="WP_155309246.1">
    <property type="nucleotide sequence ID" value="NZ_AP021876.1"/>
</dbReference>
<evidence type="ECO:0000313" key="7">
    <source>
        <dbReference type="EMBL" id="BBO80631.1"/>
    </source>
</evidence>
<feature type="domain" description="DUF1232" evidence="6">
    <location>
        <begin position="42"/>
        <end position="74"/>
    </location>
</feature>
<dbReference type="Pfam" id="PF06803">
    <property type="entry name" value="DUF1232"/>
    <property type="match status" value="1"/>
</dbReference>
<reference evidence="7 8" key="1">
    <citation type="submission" date="2019-11" db="EMBL/GenBank/DDBJ databases">
        <title>Comparative genomics of hydrocarbon-degrading Desulfosarcina strains.</title>
        <authorList>
            <person name="Watanabe M."/>
            <person name="Kojima H."/>
            <person name="Fukui M."/>
        </authorList>
    </citation>
    <scope>NUCLEOTIDE SEQUENCE [LARGE SCALE GENOMIC DNA]</scope>
    <source>
        <strain evidence="7 8">28bB2T</strain>
    </source>
</reference>
<evidence type="ECO:0000256" key="4">
    <source>
        <dbReference type="ARBA" id="ARBA00023136"/>
    </source>
</evidence>
<evidence type="ECO:0000313" key="8">
    <source>
        <dbReference type="Proteomes" id="UP000425960"/>
    </source>
</evidence>
<name>A0A5K7ZIC9_9BACT</name>
<gene>
    <name evidence="7" type="ORF">DSCO28_11970</name>
</gene>
<proteinExistence type="predicted"/>
<dbReference type="InterPro" id="IPR010652">
    <property type="entry name" value="DUF1232"/>
</dbReference>
<evidence type="ECO:0000256" key="1">
    <source>
        <dbReference type="ARBA" id="ARBA00004127"/>
    </source>
</evidence>